<dbReference type="OrthoDB" id="5526466at2"/>
<dbReference type="Pfam" id="PF02643">
    <property type="entry name" value="DUF192"/>
    <property type="match status" value="1"/>
</dbReference>
<dbReference type="Gene3D" id="2.60.120.1140">
    <property type="entry name" value="Protein of unknown function DUF192"/>
    <property type="match status" value="1"/>
</dbReference>
<reference evidence="1 2" key="2">
    <citation type="submission" date="2019-09" db="EMBL/GenBank/DDBJ databases">
        <title>Complete Genome Sequence and Methylome Analysis of free living Spirochaetas.</title>
        <authorList>
            <person name="Leshcheva N."/>
            <person name="Mikheeva N."/>
        </authorList>
    </citation>
    <scope>NUCLEOTIDE SEQUENCE [LARGE SCALE GENOMIC DNA]</scope>
    <source>
        <strain evidence="1 2">P</strain>
    </source>
</reference>
<dbReference type="PROSITE" id="PS51257">
    <property type="entry name" value="PROKAR_LIPOPROTEIN"/>
    <property type="match status" value="1"/>
</dbReference>
<protein>
    <submittedName>
        <fullName evidence="1">DUF192 domain-containing protein</fullName>
    </submittedName>
</protein>
<dbReference type="PANTHER" id="PTHR37953">
    <property type="entry name" value="UPF0127 PROTEIN MJ1496"/>
    <property type="match status" value="1"/>
</dbReference>
<dbReference type="PANTHER" id="PTHR37953:SF1">
    <property type="entry name" value="UPF0127 PROTEIN MJ1496"/>
    <property type="match status" value="1"/>
</dbReference>
<dbReference type="EMBL" id="CP035807">
    <property type="protein sequence ID" value="QEN03244.1"/>
    <property type="molecule type" value="Genomic_DNA"/>
</dbReference>
<dbReference type="KEGG" id="sper:EW093_00500"/>
<keyword evidence="2" id="KW-1185">Reference proteome</keyword>
<evidence type="ECO:0000313" key="1">
    <source>
        <dbReference type="EMBL" id="QEN03244.1"/>
    </source>
</evidence>
<dbReference type="Proteomes" id="UP000323824">
    <property type="component" value="Chromosome"/>
</dbReference>
<dbReference type="AlphaFoldDB" id="A0A5C1Q9D1"/>
<accession>A0A5C1Q9D1</accession>
<gene>
    <name evidence="1" type="ORF">EW093_00500</name>
</gene>
<sequence>MNFKRVLSFLIFLTLFYSCSRESVEDSIDLKINSKILQVEIAATDTKRAQGLMNRDSLGKNNGMIFVFDKERAVSFWMKNTLIPLSIAYIDKKGVILEIYSMKPLSTEPIQSKRSSILYALEVNEGYFKDNGIKVGDRVELETLYNYLKSSI</sequence>
<dbReference type="InterPro" id="IPR038695">
    <property type="entry name" value="Saro_0823-like_sf"/>
</dbReference>
<dbReference type="RefSeq" id="WP_149566504.1">
    <property type="nucleotide sequence ID" value="NZ_CP035807.1"/>
</dbReference>
<organism evidence="1 2">
    <name type="scientific">Thiospirochaeta perfilievii</name>
    <dbReference type="NCBI Taxonomy" id="252967"/>
    <lineage>
        <taxon>Bacteria</taxon>
        <taxon>Pseudomonadati</taxon>
        <taxon>Spirochaetota</taxon>
        <taxon>Spirochaetia</taxon>
        <taxon>Spirochaetales</taxon>
        <taxon>Spirochaetaceae</taxon>
        <taxon>Thiospirochaeta</taxon>
    </lineage>
</organism>
<reference evidence="1 2" key="1">
    <citation type="submission" date="2019-02" db="EMBL/GenBank/DDBJ databases">
        <authorList>
            <person name="Fomenkov A."/>
            <person name="Dubinina G."/>
            <person name="Grabovich M."/>
            <person name="Vincze T."/>
            <person name="Roberts R.J."/>
        </authorList>
    </citation>
    <scope>NUCLEOTIDE SEQUENCE [LARGE SCALE GENOMIC DNA]</scope>
    <source>
        <strain evidence="1 2">P</strain>
    </source>
</reference>
<evidence type="ECO:0000313" key="2">
    <source>
        <dbReference type="Proteomes" id="UP000323824"/>
    </source>
</evidence>
<proteinExistence type="predicted"/>
<name>A0A5C1Q9D1_9SPIO</name>
<dbReference type="InterPro" id="IPR003795">
    <property type="entry name" value="DUF192"/>
</dbReference>